<dbReference type="NCBIfam" id="TIGR00066">
    <property type="entry name" value="g_glut_trans"/>
    <property type="match status" value="1"/>
</dbReference>
<comment type="catalytic activity">
    <reaction evidence="8 11">
        <text>an N-terminal (5-L-glutamyl)-[peptide] + an alpha-amino acid = 5-L-glutamyl amino acid + an N-terminal L-alpha-aminoacyl-[peptide]</text>
        <dbReference type="Rhea" id="RHEA:23904"/>
        <dbReference type="Rhea" id="RHEA-COMP:9780"/>
        <dbReference type="Rhea" id="RHEA-COMP:9795"/>
        <dbReference type="ChEBI" id="CHEBI:77644"/>
        <dbReference type="ChEBI" id="CHEBI:78597"/>
        <dbReference type="ChEBI" id="CHEBI:78599"/>
        <dbReference type="ChEBI" id="CHEBI:78608"/>
        <dbReference type="EC" id="2.3.2.2"/>
    </reaction>
</comment>
<feature type="binding site" evidence="10">
    <location>
        <position position="118"/>
    </location>
    <ligand>
        <name>L-glutamate</name>
        <dbReference type="ChEBI" id="CHEBI:29985"/>
    </ligand>
</feature>
<keyword evidence="5 11" id="KW-0378">Hydrolase</keyword>
<name>W9GAD3_9MICO</name>
<organism evidence="14 15">
    <name type="scientific">Intrasporangium oryzae NRRL B-24470</name>
    <dbReference type="NCBI Taxonomy" id="1386089"/>
    <lineage>
        <taxon>Bacteria</taxon>
        <taxon>Bacillati</taxon>
        <taxon>Actinomycetota</taxon>
        <taxon>Actinomycetes</taxon>
        <taxon>Micrococcales</taxon>
        <taxon>Intrasporangiaceae</taxon>
        <taxon>Intrasporangium</taxon>
    </lineage>
</organism>
<dbReference type="Pfam" id="PF01019">
    <property type="entry name" value="G_glu_transpept"/>
    <property type="match status" value="1"/>
</dbReference>
<comment type="catalytic activity">
    <reaction evidence="2 11">
        <text>glutathione + H2O = L-cysteinylglycine + L-glutamate</text>
        <dbReference type="Rhea" id="RHEA:28807"/>
        <dbReference type="ChEBI" id="CHEBI:15377"/>
        <dbReference type="ChEBI" id="CHEBI:29985"/>
        <dbReference type="ChEBI" id="CHEBI:57925"/>
        <dbReference type="ChEBI" id="CHEBI:61694"/>
        <dbReference type="EC" id="3.4.19.13"/>
    </reaction>
</comment>
<dbReference type="PATRIC" id="fig|1386089.3.peg.615"/>
<evidence type="ECO:0000256" key="13">
    <source>
        <dbReference type="SAM" id="SignalP"/>
    </source>
</evidence>
<dbReference type="GO" id="GO:0036374">
    <property type="term" value="F:glutathione hydrolase activity"/>
    <property type="evidence" value="ECO:0007669"/>
    <property type="project" value="UniProtKB-UniRule"/>
</dbReference>
<comment type="catalytic activity">
    <reaction evidence="1 11">
        <text>an S-substituted glutathione + H2O = an S-substituted L-cysteinylglycine + L-glutamate</text>
        <dbReference type="Rhea" id="RHEA:59468"/>
        <dbReference type="ChEBI" id="CHEBI:15377"/>
        <dbReference type="ChEBI" id="CHEBI:29985"/>
        <dbReference type="ChEBI" id="CHEBI:90779"/>
        <dbReference type="ChEBI" id="CHEBI:143103"/>
        <dbReference type="EC" id="3.4.19.13"/>
    </reaction>
</comment>
<evidence type="ECO:0000256" key="5">
    <source>
        <dbReference type="ARBA" id="ARBA00022801"/>
    </source>
</evidence>
<dbReference type="PANTHER" id="PTHR43199:SF1">
    <property type="entry name" value="GLUTATHIONE HYDROLASE PROENZYME"/>
    <property type="match status" value="1"/>
</dbReference>
<proteinExistence type="inferred from homology"/>
<feature type="binding site" evidence="10">
    <location>
        <begin position="485"/>
        <end position="486"/>
    </location>
    <ligand>
        <name>L-glutamate</name>
        <dbReference type="ChEBI" id="CHEBI:29985"/>
    </ligand>
</feature>
<comment type="caution">
    <text evidence="14">The sequence shown here is derived from an EMBL/GenBank/DDBJ whole genome shotgun (WGS) entry which is preliminary data.</text>
</comment>
<protein>
    <recommendedName>
        <fullName evidence="11">Glutathione hydrolase proenzyme</fullName>
        <ecNumber evidence="11">2.3.2.2</ecNumber>
        <ecNumber evidence="11">3.4.19.13</ecNumber>
    </recommendedName>
    <component>
        <recommendedName>
            <fullName evidence="11">Glutathione hydrolase large chain</fullName>
        </recommendedName>
    </component>
    <component>
        <recommendedName>
            <fullName evidence="11">Glutathione hydrolase small chain</fullName>
        </recommendedName>
    </component>
</protein>
<dbReference type="STRING" id="1386089.N865_03545"/>
<dbReference type="AlphaFoldDB" id="W9GAD3"/>
<comment type="subunit">
    <text evidence="11">This enzyme consists of two polypeptide chains, which are synthesized in precursor form from a single polypeptide.</text>
</comment>
<keyword evidence="6 11" id="KW-0865">Zymogen</keyword>
<evidence type="ECO:0000256" key="12">
    <source>
        <dbReference type="SAM" id="MobiDB-lite"/>
    </source>
</evidence>
<dbReference type="UniPathway" id="UPA00204"/>
<feature type="region of interest" description="Disordered" evidence="12">
    <location>
        <begin position="20"/>
        <end position="39"/>
    </location>
</feature>
<keyword evidence="13" id="KW-0732">Signal</keyword>
<evidence type="ECO:0000313" key="14">
    <source>
        <dbReference type="EMBL" id="EWT03000.1"/>
    </source>
</evidence>
<dbReference type="Gene3D" id="1.10.246.130">
    <property type="match status" value="1"/>
</dbReference>
<dbReference type="InterPro" id="IPR029055">
    <property type="entry name" value="Ntn_hydrolases_N"/>
</dbReference>
<accession>W9GAD3</accession>
<feature type="chain" id="PRO_5004920367" description="Glutathione hydrolase proenzyme" evidence="13">
    <location>
        <begin position="21"/>
        <end position="608"/>
    </location>
</feature>
<evidence type="ECO:0000256" key="10">
    <source>
        <dbReference type="PIRSR" id="PIRSR600101-2"/>
    </source>
</evidence>
<dbReference type="SUPFAM" id="SSF56235">
    <property type="entry name" value="N-terminal nucleophile aminohydrolases (Ntn hydrolases)"/>
    <property type="match status" value="1"/>
</dbReference>
<keyword evidence="11" id="KW-0317">Glutathione biosynthesis</keyword>
<dbReference type="eggNOG" id="COG0405">
    <property type="taxonomic scope" value="Bacteria"/>
</dbReference>
<dbReference type="InterPro" id="IPR043138">
    <property type="entry name" value="GGT_lsub"/>
</dbReference>
<dbReference type="GO" id="GO:0006751">
    <property type="term" value="P:glutathione catabolic process"/>
    <property type="evidence" value="ECO:0007669"/>
    <property type="project" value="UniProtKB-UniRule"/>
</dbReference>
<feature type="binding site" evidence="10">
    <location>
        <position position="461"/>
    </location>
    <ligand>
        <name>L-glutamate</name>
        <dbReference type="ChEBI" id="CHEBI:29985"/>
    </ligand>
</feature>
<comment type="similarity">
    <text evidence="3 11">Belongs to the gamma-glutamyltransferase family.</text>
</comment>
<dbReference type="GO" id="GO:0006750">
    <property type="term" value="P:glutathione biosynthetic process"/>
    <property type="evidence" value="ECO:0007669"/>
    <property type="project" value="UniProtKB-KW"/>
</dbReference>
<gene>
    <name evidence="14" type="ORF">N865_03545</name>
</gene>
<dbReference type="EC" id="2.3.2.2" evidence="11"/>
<comment type="pathway">
    <text evidence="11">Sulfur metabolism; glutathione metabolism.</text>
</comment>
<dbReference type="Gene3D" id="3.60.20.40">
    <property type="match status" value="1"/>
</dbReference>
<dbReference type="EMBL" id="AWSA01000005">
    <property type="protein sequence ID" value="EWT03000.1"/>
    <property type="molecule type" value="Genomic_DNA"/>
</dbReference>
<dbReference type="InterPro" id="IPR000101">
    <property type="entry name" value="GGT_peptidase"/>
</dbReference>
<keyword evidence="7 11" id="KW-0012">Acyltransferase</keyword>
<dbReference type="GO" id="GO:0103068">
    <property type="term" value="F:leukotriene C4 gamma-glutamyl transferase activity"/>
    <property type="evidence" value="ECO:0007669"/>
    <property type="project" value="UniProtKB-EC"/>
</dbReference>
<evidence type="ECO:0000256" key="2">
    <source>
        <dbReference type="ARBA" id="ARBA00001089"/>
    </source>
</evidence>
<evidence type="ECO:0000256" key="3">
    <source>
        <dbReference type="ARBA" id="ARBA00009381"/>
    </source>
</evidence>
<evidence type="ECO:0000256" key="6">
    <source>
        <dbReference type="ARBA" id="ARBA00023145"/>
    </source>
</evidence>
<evidence type="ECO:0000313" key="15">
    <source>
        <dbReference type="Proteomes" id="UP000019489"/>
    </source>
</evidence>
<evidence type="ECO:0000256" key="1">
    <source>
        <dbReference type="ARBA" id="ARBA00001049"/>
    </source>
</evidence>
<feature type="compositionally biased region" description="Low complexity" evidence="12">
    <location>
        <begin position="20"/>
        <end position="30"/>
    </location>
</feature>
<feature type="binding site" evidence="10">
    <location>
        <position position="507"/>
    </location>
    <ligand>
        <name>L-glutamate</name>
        <dbReference type="ChEBI" id="CHEBI:29985"/>
    </ligand>
</feature>
<evidence type="ECO:0000256" key="7">
    <source>
        <dbReference type="ARBA" id="ARBA00023315"/>
    </source>
</evidence>
<keyword evidence="15" id="KW-1185">Reference proteome</keyword>
<dbReference type="Proteomes" id="UP000019489">
    <property type="component" value="Unassembled WGS sequence"/>
</dbReference>
<dbReference type="InterPro" id="IPR051792">
    <property type="entry name" value="GGT_bact"/>
</dbReference>
<feature type="signal peptide" evidence="13">
    <location>
        <begin position="1"/>
        <end position="20"/>
    </location>
</feature>
<evidence type="ECO:0000256" key="9">
    <source>
        <dbReference type="PIRSR" id="PIRSR600101-1"/>
    </source>
</evidence>
<dbReference type="EC" id="3.4.19.13" evidence="11"/>
<dbReference type="InterPro" id="IPR043137">
    <property type="entry name" value="GGT_ssub_C"/>
</dbReference>
<sequence length="608" mass="62323">MVALTATGLPLALIAPQAAASGTSGTGSTTNRGWHGHPTDLPKVPLMVGGGGAVSSVDRDASQVGIDVLARGGNAADAAIATAAALGVTEPYSTGIGGGGFLVYRDARTGAVSTIDGRETAPSTFTDTTFTSGGKPMDFTTVVNSGLSVGVPGTPALWDKALRDFGTLSLNDALKPAERLAAQGFVVDQTFHDQTVANAARFARFPETARVFLPGGQAPAVGSTFTNPDMARAYRTLRTQGVSALYDGPLGQAIVNESNAPHTVPGMPVMPGQLTMNDLRDYRALAKAPIHSQYKGFDVYGMPVPSSGGIAVAEILNLMAAYEERTGVPTGSLSQVDYLHRFSEASATAFADRNRYVGDVPGVPVAELTSRGFAAERACLFSPSAAQPRPIPFGSPDGSYRSCAPGVAAQPSPREGLSTSHLTVMDRWGDVASYTLTIEQTGGSGITVPGYGFLLNNELTDFNFTPLTPGVPDPNLPGPGKRPRSSMSPTILLDDGKPFLAVGSPGGATIITSTSQTILGYLDRGLPLVDAIAAPRLSSRNGSSEGAEPALLSGDAAAGLVSLGHKLSNAGEIGAVTAIRALSDGQFEAAAETVRRGGGSAMVVQPQP</sequence>
<dbReference type="PRINTS" id="PR01210">
    <property type="entry name" value="GGTRANSPTASE"/>
</dbReference>
<keyword evidence="4 11" id="KW-0808">Transferase</keyword>
<feature type="active site" description="Nucleophile" evidence="9">
    <location>
        <position position="419"/>
    </location>
</feature>
<comment type="PTM">
    <text evidence="11">Cleaved by autocatalysis into a large and a small subunit.</text>
</comment>
<dbReference type="PANTHER" id="PTHR43199">
    <property type="entry name" value="GLUTATHIONE HYDROLASE"/>
    <property type="match status" value="1"/>
</dbReference>
<evidence type="ECO:0000256" key="4">
    <source>
        <dbReference type="ARBA" id="ARBA00022679"/>
    </source>
</evidence>
<evidence type="ECO:0000256" key="8">
    <source>
        <dbReference type="ARBA" id="ARBA00047417"/>
    </source>
</evidence>
<reference evidence="14 15" key="1">
    <citation type="submission" date="2013-08" db="EMBL/GenBank/DDBJ databases">
        <title>Intrasporangium oryzae NRRL B-24470.</title>
        <authorList>
            <person name="Liu H."/>
            <person name="Wang G."/>
        </authorList>
    </citation>
    <scope>NUCLEOTIDE SEQUENCE [LARGE SCALE GENOMIC DNA]</scope>
    <source>
        <strain evidence="14 15">NRRL B-24470</strain>
    </source>
</reference>
<evidence type="ECO:0000256" key="11">
    <source>
        <dbReference type="RuleBase" id="RU368036"/>
    </source>
</evidence>